<dbReference type="PANTHER" id="PTHR48250:SF3">
    <property type="entry name" value="CUTINASE 1-RELATED"/>
    <property type="match status" value="1"/>
</dbReference>
<comment type="subcellular location">
    <subcellularLocation>
        <location evidence="1">Secreted</location>
    </subcellularLocation>
</comment>
<dbReference type="SUPFAM" id="SSF53474">
    <property type="entry name" value="alpha/beta-Hydrolases"/>
    <property type="match status" value="1"/>
</dbReference>
<feature type="active site" description="Nucleophile" evidence="10">
    <location>
        <position position="82"/>
    </location>
</feature>
<feature type="disulfide bond" evidence="11">
    <location>
        <begin position="135"/>
        <end position="142"/>
    </location>
</feature>
<comment type="catalytic activity">
    <reaction evidence="9">
        <text>cutin + H2O = cutin monomers.</text>
        <dbReference type="EC" id="3.1.1.74"/>
    </reaction>
</comment>
<dbReference type="EC" id="3.1.1.74" evidence="3"/>
<evidence type="ECO:0000256" key="10">
    <source>
        <dbReference type="PIRSR" id="PIRSR611150-1"/>
    </source>
</evidence>
<dbReference type="PANTHER" id="PTHR48250">
    <property type="entry name" value="CUTINASE 2-RELATED"/>
    <property type="match status" value="1"/>
</dbReference>
<keyword evidence="6" id="KW-0732">Signal</keyword>
<evidence type="ECO:0000256" key="11">
    <source>
        <dbReference type="PIRSR" id="PIRSR611150-2"/>
    </source>
</evidence>
<reference evidence="12" key="1">
    <citation type="journal article" date="2020" name="Stud. Mycol.">
        <title>101 Dothideomycetes genomes: a test case for predicting lifestyles and emergence of pathogens.</title>
        <authorList>
            <person name="Haridas S."/>
            <person name="Albert R."/>
            <person name="Binder M."/>
            <person name="Bloem J."/>
            <person name="Labutti K."/>
            <person name="Salamov A."/>
            <person name="Andreopoulos B."/>
            <person name="Baker S."/>
            <person name="Barry K."/>
            <person name="Bills G."/>
            <person name="Bluhm B."/>
            <person name="Cannon C."/>
            <person name="Castanera R."/>
            <person name="Culley D."/>
            <person name="Daum C."/>
            <person name="Ezra D."/>
            <person name="Gonzalez J."/>
            <person name="Henrissat B."/>
            <person name="Kuo A."/>
            <person name="Liang C."/>
            <person name="Lipzen A."/>
            <person name="Lutzoni F."/>
            <person name="Magnuson J."/>
            <person name="Mondo S."/>
            <person name="Nolan M."/>
            <person name="Ohm R."/>
            <person name="Pangilinan J."/>
            <person name="Park H.-J."/>
            <person name="Ramirez L."/>
            <person name="Alfaro M."/>
            <person name="Sun H."/>
            <person name="Tritt A."/>
            <person name="Yoshinaga Y."/>
            <person name="Zwiers L.-H."/>
            <person name="Turgeon B."/>
            <person name="Goodwin S."/>
            <person name="Spatafora J."/>
            <person name="Crous P."/>
            <person name="Grigoriev I."/>
        </authorList>
    </citation>
    <scope>NUCLEOTIDE SEQUENCE</scope>
    <source>
        <strain evidence="12">CBS 262.69</strain>
    </source>
</reference>
<evidence type="ECO:0000256" key="9">
    <source>
        <dbReference type="ARBA" id="ARBA00034045"/>
    </source>
</evidence>
<organism evidence="12 13">
    <name type="scientific">Trichodelitschia bisporula</name>
    <dbReference type="NCBI Taxonomy" id="703511"/>
    <lineage>
        <taxon>Eukaryota</taxon>
        <taxon>Fungi</taxon>
        <taxon>Dikarya</taxon>
        <taxon>Ascomycota</taxon>
        <taxon>Pezizomycotina</taxon>
        <taxon>Dothideomycetes</taxon>
        <taxon>Dothideomycetes incertae sedis</taxon>
        <taxon>Phaeotrichales</taxon>
        <taxon>Phaeotrichaceae</taxon>
        <taxon>Trichodelitschia</taxon>
    </lineage>
</organism>
<dbReference type="Proteomes" id="UP000799640">
    <property type="component" value="Unassembled WGS sequence"/>
</dbReference>
<evidence type="ECO:0000256" key="1">
    <source>
        <dbReference type="ARBA" id="ARBA00004613"/>
    </source>
</evidence>
<dbReference type="OrthoDB" id="3225429at2759"/>
<keyword evidence="5" id="KW-0964">Secreted</keyword>
<dbReference type="InterPro" id="IPR029058">
    <property type="entry name" value="AB_hydrolase_fold"/>
</dbReference>
<evidence type="ECO:0000256" key="6">
    <source>
        <dbReference type="ARBA" id="ARBA00022729"/>
    </source>
</evidence>
<feature type="non-terminal residue" evidence="12">
    <location>
        <position position="159"/>
    </location>
</feature>
<keyword evidence="4" id="KW-0719">Serine esterase</keyword>
<sequence>IGFVFARGSMEPSPMGMLIGPQLESDLKKAFPKTLTTYPVLYSASLLTNLSPARTDQASIDKGLEAFRKAASCRIIIAAGYSQGAAVMHNVVSWKGLDSALKNKIAGVALFGDTRNQQDKGHILNFPAERSKVWCTPSDGVCGGQLNVNAAHLSYSNGI</sequence>
<dbReference type="InterPro" id="IPR011150">
    <property type="entry name" value="Cutinase_monf"/>
</dbReference>
<accession>A0A6G1HMV3</accession>
<dbReference type="PRINTS" id="PR00129">
    <property type="entry name" value="CUTINASE"/>
</dbReference>
<dbReference type="SMART" id="SM01110">
    <property type="entry name" value="Cutinase"/>
    <property type="match status" value="1"/>
</dbReference>
<evidence type="ECO:0000256" key="5">
    <source>
        <dbReference type="ARBA" id="ARBA00022525"/>
    </source>
</evidence>
<evidence type="ECO:0000313" key="12">
    <source>
        <dbReference type="EMBL" id="KAF2397322.1"/>
    </source>
</evidence>
<feature type="non-terminal residue" evidence="12">
    <location>
        <position position="1"/>
    </location>
</feature>
<evidence type="ECO:0000313" key="13">
    <source>
        <dbReference type="Proteomes" id="UP000799640"/>
    </source>
</evidence>
<comment type="similarity">
    <text evidence="2">Belongs to the cutinase family.</text>
</comment>
<dbReference type="GO" id="GO:0050525">
    <property type="term" value="F:cutinase activity"/>
    <property type="evidence" value="ECO:0007669"/>
    <property type="project" value="UniProtKB-EC"/>
</dbReference>
<evidence type="ECO:0000256" key="3">
    <source>
        <dbReference type="ARBA" id="ARBA00013095"/>
    </source>
</evidence>
<keyword evidence="13" id="KW-1185">Reference proteome</keyword>
<dbReference type="GO" id="GO:0016052">
    <property type="term" value="P:carbohydrate catabolic process"/>
    <property type="evidence" value="ECO:0007669"/>
    <property type="project" value="TreeGrafter"/>
</dbReference>
<keyword evidence="7 12" id="KW-0378">Hydrolase</keyword>
<evidence type="ECO:0000256" key="2">
    <source>
        <dbReference type="ARBA" id="ARBA00007534"/>
    </source>
</evidence>
<dbReference type="InterPro" id="IPR000675">
    <property type="entry name" value="Cutinase/axe"/>
</dbReference>
<evidence type="ECO:0000256" key="8">
    <source>
        <dbReference type="ARBA" id="ARBA00023157"/>
    </source>
</evidence>
<dbReference type="EMBL" id="ML996703">
    <property type="protein sequence ID" value="KAF2397322.1"/>
    <property type="molecule type" value="Genomic_DNA"/>
</dbReference>
<name>A0A6G1HMV3_9PEZI</name>
<feature type="active site" evidence="10">
    <location>
        <position position="139"/>
    </location>
</feature>
<dbReference type="GO" id="GO:0005576">
    <property type="term" value="C:extracellular region"/>
    <property type="evidence" value="ECO:0007669"/>
    <property type="project" value="UniProtKB-SubCell"/>
</dbReference>
<dbReference type="Pfam" id="PF01083">
    <property type="entry name" value="Cutinase"/>
    <property type="match status" value="1"/>
</dbReference>
<gene>
    <name evidence="12" type="ORF">EJ06DRAFT_460440</name>
</gene>
<proteinExistence type="inferred from homology"/>
<dbReference type="AlphaFoldDB" id="A0A6G1HMV3"/>
<protein>
    <recommendedName>
        <fullName evidence="3">cutinase</fullName>
        <ecNumber evidence="3">3.1.1.74</ecNumber>
    </recommendedName>
</protein>
<evidence type="ECO:0000256" key="4">
    <source>
        <dbReference type="ARBA" id="ARBA00022487"/>
    </source>
</evidence>
<feature type="active site" description="Proton donor/acceptor" evidence="10">
    <location>
        <position position="152"/>
    </location>
</feature>
<keyword evidence="8 11" id="KW-1015">Disulfide bond</keyword>
<dbReference type="Gene3D" id="3.40.50.1820">
    <property type="entry name" value="alpha/beta hydrolase"/>
    <property type="match status" value="1"/>
</dbReference>
<evidence type="ECO:0000256" key="7">
    <source>
        <dbReference type="ARBA" id="ARBA00022801"/>
    </source>
</evidence>